<protein>
    <submittedName>
        <fullName evidence="1">Uncharacterized protein</fullName>
    </submittedName>
</protein>
<dbReference type="EMBL" id="RCHU01000549">
    <property type="protein sequence ID" value="TKS02107.1"/>
    <property type="molecule type" value="Genomic_DNA"/>
</dbReference>
<organism evidence="1">
    <name type="scientific">Populus alba</name>
    <name type="common">White poplar</name>
    <dbReference type="NCBI Taxonomy" id="43335"/>
    <lineage>
        <taxon>Eukaryota</taxon>
        <taxon>Viridiplantae</taxon>
        <taxon>Streptophyta</taxon>
        <taxon>Embryophyta</taxon>
        <taxon>Tracheophyta</taxon>
        <taxon>Spermatophyta</taxon>
        <taxon>Magnoliopsida</taxon>
        <taxon>eudicotyledons</taxon>
        <taxon>Gunneridae</taxon>
        <taxon>Pentapetalae</taxon>
        <taxon>rosids</taxon>
        <taxon>fabids</taxon>
        <taxon>Malpighiales</taxon>
        <taxon>Salicaceae</taxon>
        <taxon>Saliceae</taxon>
        <taxon>Populus</taxon>
    </lineage>
</organism>
<name>A0A4U5Q0K7_POPAL</name>
<gene>
    <name evidence="1" type="ORF">D5086_0000166430</name>
</gene>
<reference evidence="1" key="1">
    <citation type="submission" date="2018-10" db="EMBL/GenBank/DDBJ databases">
        <title>Population genomic analysis revealed the cold adaptation of white poplar.</title>
        <authorList>
            <person name="Liu Y.-J."/>
        </authorList>
    </citation>
    <scope>NUCLEOTIDE SEQUENCE [LARGE SCALE GENOMIC DNA]</scope>
    <source>
        <strain evidence="1">PAL-ZL1</strain>
    </source>
</reference>
<accession>A0A4U5Q0K7</accession>
<proteinExistence type="predicted"/>
<sequence length="112" mass="12937">MKGEGDRNDEGWVSQLQKWSVRVAGLAWKRFMVSWRLEKGAAERERRKAALVRCQRVGEQQRGWGKRLAALLSQGRRKGKGKVEIAGEVCVEKIYLQRTKFLGGGLVRRRWI</sequence>
<evidence type="ECO:0000313" key="1">
    <source>
        <dbReference type="EMBL" id="TKS02107.1"/>
    </source>
</evidence>
<comment type="caution">
    <text evidence="1">The sequence shown here is derived from an EMBL/GenBank/DDBJ whole genome shotgun (WGS) entry which is preliminary data.</text>
</comment>
<dbReference type="AlphaFoldDB" id="A0A4U5Q0K7"/>